<reference evidence="1 2" key="1">
    <citation type="submission" date="2019-02" db="EMBL/GenBank/DDBJ databases">
        <authorList>
            <person name="Goldberg S.R."/>
            <person name="Haltli B.A."/>
            <person name="Correa H."/>
            <person name="Russell K.G."/>
        </authorList>
    </citation>
    <scope>NUCLEOTIDE SEQUENCE [LARGE SCALE GENOMIC DNA]</scope>
    <source>
        <strain evidence="1 2">JCM 16186</strain>
    </source>
</reference>
<gene>
    <name evidence="1" type="ORF">E1163_02175</name>
</gene>
<name>A0ABW9RKI7_9BACT</name>
<comment type="caution">
    <text evidence="1">The sequence shown here is derived from an EMBL/GenBank/DDBJ whole genome shotgun (WGS) entry which is preliminary data.</text>
</comment>
<protein>
    <recommendedName>
        <fullName evidence="3">DUF1266 domain-containing protein</fullName>
    </recommendedName>
</protein>
<keyword evidence="2" id="KW-1185">Reference proteome</keyword>
<sequence>MSGYTFVQIPQLKQALLKQNLQLALDYVPVVNIENDEWEYVALIGEFEAIFRELYAEKKSKVLMCFMRLVAFSEHIYYSEDWPQFTDLVSNILAVIAEHPYSEENEQLIDTLMKKLNLKSGDVIMHGNLNYNLACFFANKGDTKTMMEYVLRASFSLEKEQFFQEPCFALYRDQPFFRELLEKFDYGYATWWTDIWPIEDWYEESSLAKEIERLKRN</sequence>
<evidence type="ECO:0008006" key="3">
    <source>
        <dbReference type="Google" id="ProtNLM"/>
    </source>
</evidence>
<proteinExistence type="predicted"/>
<dbReference type="Proteomes" id="UP000798808">
    <property type="component" value="Unassembled WGS sequence"/>
</dbReference>
<dbReference type="RefSeq" id="WP_155169006.1">
    <property type="nucleotide sequence ID" value="NZ_BAAAFL010000017.1"/>
</dbReference>
<dbReference type="EMBL" id="SMLW01000293">
    <property type="protein sequence ID" value="MTI23750.1"/>
    <property type="molecule type" value="Genomic_DNA"/>
</dbReference>
<accession>A0ABW9RKI7</accession>
<organism evidence="1 2">
    <name type="scientific">Fulvivirga kasyanovii</name>
    <dbReference type="NCBI Taxonomy" id="396812"/>
    <lineage>
        <taxon>Bacteria</taxon>
        <taxon>Pseudomonadati</taxon>
        <taxon>Bacteroidota</taxon>
        <taxon>Cytophagia</taxon>
        <taxon>Cytophagales</taxon>
        <taxon>Fulvivirgaceae</taxon>
        <taxon>Fulvivirga</taxon>
    </lineage>
</organism>
<evidence type="ECO:0000313" key="2">
    <source>
        <dbReference type="Proteomes" id="UP000798808"/>
    </source>
</evidence>
<evidence type="ECO:0000313" key="1">
    <source>
        <dbReference type="EMBL" id="MTI23750.1"/>
    </source>
</evidence>